<comment type="caution">
    <text evidence="5">The sequence shown here is derived from an EMBL/GenBank/DDBJ whole genome shotgun (WGS) entry which is preliminary data.</text>
</comment>
<protein>
    <recommendedName>
        <fullName evidence="7">RING-type domain-containing protein</fullName>
    </recommendedName>
</protein>
<dbReference type="OrthoDB" id="272091at2759"/>
<keyword evidence="1" id="KW-0863">Zinc-finger</keyword>
<dbReference type="SUPFAM" id="SSF64268">
    <property type="entry name" value="PX domain"/>
    <property type="match status" value="1"/>
</dbReference>
<feature type="region of interest" description="Disordered" evidence="2">
    <location>
        <begin position="180"/>
        <end position="217"/>
    </location>
</feature>
<evidence type="ECO:0000256" key="1">
    <source>
        <dbReference type="PROSITE-ProRule" id="PRU00175"/>
    </source>
</evidence>
<dbReference type="Gene3D" id="3.30.1520.10">
    <property type="entry name" value="Phox-like domain"/>
    <property type="match status" value="1"/>
</dbReference>
<dbReference type="EMBL" id="JNBR01000466">
    <property type="protein sequence ID" value="OQR92308.1"/>
    <property type="molecule type" value="Genomic_DNA"/>
</dbReference>
<dbReference type="GO" id="GO:0035091">
    <property type="term" value="F:phosphatidylinositol binding"/>
    <property type="evidence" value="ECO:0007669"/>
    <property type="project" value="InterPro"/>
</dbReference>
<dbReference type="GO" id="GO:0061630">
    <property type="term" value="F:ubiquitin protein ligase activity"/>
    <property type="evidence" value="ECO:0007669"/>
    <property type="project" value="TreeGrafter"/>
</dbReference>
<evidence type="ECO:0008006" key="7">
    <source>
        <dbReference type="Google" id="ProtNLM"/>
    </source>
</evidence>
<keyword evidence="6" id="KW-1185">Reference proteome</keyword>
<feature type="domain" description="PX" evidence="4">
    <location>
        <begin position="32"/>
        <end position="179"/>
    </location>
</feature>
<evidence type="ECO:0000313" key="6">
    <source>
        <dbReference type="Proteomes" id="UP000243579"/>
    </source>
</evidence>
<organism evidence="5 6">
    <name type="scientific">Achlya hypogyna</name>
    <name type="common">Oomycete</name>
    <name type="synonym">Protoachlya hypogyna</name>
    <dbReference type="NCBI Taxonomy" id="1202772"/>
    <lineage>
        <taxon>Eukaryota</taxon>
        <taxon>Sar</taxon>
        <taxon>Stramenopiles</taxon>
        <taxon>Oomycota</taxon>
        <taxon>Saprolegniomycetes</taxon>
        <taxon>Saprolegniales</taxon>
        <taxon>Achlyaceae</taxon>
        <taxon>Achlya</taxon>
    </lineage>
</organism>
<reference evidence="5 6" key="1">
    <citation type="journal article" date="2014" name="Genome Biol. Evol.">
        <title>The secreted proteins of Achlya hypogyna and Thraustotheca clavata identify the ancestral oomycete secretome and reveal gene acquisitions by horizontal gene transfer.</title>
        <authorList>
            <person name="Misner I."/>
            <person name="Blouin N."/>
            <person name="Leonard G."/>
            <person name="Richards T.A."/>
            <person name="Lane C.E."/>
        </authorList>
    </citation>
    <scope>NUCLEOTIDE SEQUENCE [LARGE SCALE GENOMIC DNA]</scope>
    <source>
        <strain evidence="5 6">ATCC 48635</strain>
    </source>
</reference>
<dbReference type="AlphaFoldDB" id="A0A1V9Z2T0"/>
<evidence type="ECO:0000256" key="2">
    <source>
        <dbReference type="SAM" id="MobiDB-lite"/>
    </source>
</evidence>
<dbReference type="InterPro" id="IPR036871">
    <property type="entry name" value="PX_dom_sf"/>
</dbReference>
<dbReference type="InterPro" id="IPR001841">
    <property type="entry name" value="Znf_RING"/>
</dbReference>
<dbReference type="PANTHER" id="PTHR22765">
    <property type="entry name" value="RING FINGER AND PROTEASE ASSOCIATED DOMAIN-CONTAINING"/>
    <property type="match status" value="1"/>
</dbReference>
<gene>
    <name evidence="5" type="ORF">ACHHYP_03828</name>
</gene>
<keyword evidence="1" id="KW-0862">Zinc</keyword>
<dbReference type="PROSITE" id="PS50195">
    <property type="entry name" value="PX"/>
    <property type="match status" value="1"/>
</dbReference>
<evidence type="ECO:0000259" key="3">
    <source>
        <dbReference type="PROSITE" id="PS50089"/>
    </source>
</evidence>
<dbReference type="Gene3D" id="3.30.40.10">
    <property type="entry name" value="Zinc/RING finger domain, C3HC4 (zinc finger)"/>
    <property type="match status" value="1"/>
</dbReference>
<dbReference type="InterPro" id="IPR051826">
    <property type="entry name" value="E3_ubiquitin-ligase_domain"/>
</dbReference>
<evidence type="ECO:0000313" key="5">
    <source>
        <dbReference type="EMBL" id="OQR92308.1"/>
    </source>
</evidence>
<dbReference type="GO" id="GO:0006511">
    <property type="term" value="P:ubiquitin-dependent protein catabolic process"/>
    <property type="evidence" value="ECO:0007669"/>
    <property type="project" value="TreeGrafter"/>
</dbReference>
<sequence>MPLSEIVHDIALQHEDDDFVERLRASQENDIKQVRVHSSAMNVAFHGSAPFTVYTLIATCPGTKAWWVLKKRYSQFFSIRKRLAHLFNQHTSLPEIASLLAPVLEAEFPKKHLLVSVKNKAIIKERKAQLQVFTAVLVAVRAGCVVTSIEHHADQDAVQAILDEIYDLLDDFLEVPHHGASEDHASDTSLSSPEMQLLPQTPEDLSPTTSTTEENESRVHDGVCSICLCDLSMGETSPAKKVHFDVKAMFDEDTVLRLPCGHCFHEECVMYWVEQKNSCPLCRAAAFDGIVI</sequence>
<feature type="domain" description="RING-type" evidence="3">
    <location>
        <begin position="224"/>
        <end position="283"/>
    </location>
</feature>
<dbReference type="Pfam" id="PF13639">
    <property type="entry name" value="zf-RING_2"/>
    <property type="match status" value="1"/>
</dbReference>
<proteinExistence type="predicted"/>
<dbReference type="GO" id="GO:0008270">
    <property type="term" value="F:zinc ion binding"/>
    <property type="evidence" value="ECO:0007669"/>
    <property type="project" value="UniProtKB-KW"/>
</dbReference>
<dbReference type="CDD" id="cd06093">
    <property type="entry name" value="PX_domain"/>
    <property type="match status" value="1"/>
</dbReference>
<dbReference type="Pfam" id="PF00787">
    <property type="entry name" value="PX"/>
    <property type="match status" value="1"/>
</dbReference>
<keyword evidence="1" id="KW-0479">Metal-binding</keyword>
<accession>A0A1V9Z2T0</accession>
<dbReference type="PROSITE" id="PS50089">
    <property type="entry name" value="ZF_RING_2"/>
    <property type="match status" value="1"/>
</dbReference>
<dbReference type="STRING" id="1202772.A0A1V9Z2T0"/>
<dbReference type="SMART" id="SM00184">
    <property type="entry name" value="RING"/>
    <property type="match status" value="1"/>
</dbReference>
<dbReference type="InterPro" id="IPR013083">
    <property type="entry name" value="Znf_RING/FYVE/PHD"/>
</dbReference>
<evidence type="ECO:0000259" key="4">
    <source>
        <dbReference type="PROSITE" id="PS50195"/>
    </source>
</evidence>
<dbReference type="InterPro" id="IPR001683">
    <property type="entry name" value="PX_dom"/>
</dbReference>
<dbReference type="SUPFAM" id="SSF57850">
    <property type="entry name" value="RING/U-box"/>
    <property type="match status" value="1"/>
</dbReference>
<dbReference type="Proteomes" id="UP000243579">
    <property type="component" value="Unassembled WGS sequence"/>
</dbReference>
<name>A0A1V9Z2T0_ACHHY</name>